<dbReference type="Gene3D" id="3.40.1090.10">
    <property type="entry name" value="Cytosolic phospholipase A2 catalytic domain"/>
    <property type="match status" value="1"/>
</dbReference>
<dbReference type="Proteomes" id="UP001497444">
    <property type="component" value="Chromosome 16"/>
</dbReference>
<dbReference type="PANTHER" id="PTHR32241:SF22">
    <property type="entry name" value="PATATIN"/>
    <property type="match status" value="1"/>
</dbReference>
<evidence type="ECO:0000259" key="8">
    <source>
        <dbReference type="PROSITE" id="PS51635"/>
    </source>
</evidence>
<dbReference type="PROSITE" id="PS51635">
    <property type="entry name" value="PNPLA"/>
    <property type="match status" value="1"/>
</dbReference>
<feature type="short sequence motif" description="DGA/G" evidence="5">
    <location>
        <begin position="374"/>
        <end position="376"/>
    </location>
</feature>
<feature type="compositionally biased region" description="Basic and acidic residues" evidence="7">
    <location>
        <begin position="10"/>
        <end position="26"/>
    </location>
</feature>
<dbReference type="SUPFAM" id="SSF52151">
    <property type="entry name" value="FabD/lysophospholipase-like"/>
    <property type="match status" value="1"/>
</dbReference>
<evidence type="ECO:0000313" key="10">
    <source>
        <dbReference type="Proteomes" id="UP001497444"/>
    </source>
</evidence>
<keyword evidence="3 5" id="KW-0442">Lipid degradation</keyword>
<feature type="active site" description="Nucleophile" evidence="5">
    <location>
        <position position="226"/>
    </location>
</feature>
<accession>A0ABP0WC59</accession>
<organism evidence="9 10">
    <name type="scientific">Sphagnum jensenii</name>
    <dbReference type="NCBI Taxonomy" id="128206"/>
    <lineage>
        <taxon>Eukaryota</taxon>
        <taxon>Viridiplantae</taxon>
        <taxon>Streptophyta</taxon>
        <taxon>Embryophyta</taxon>
        <taxon>Bryophyta</taxon>
        <taxon>Sphagnophytina</taxon>
        <taxon>Sphagnopsida</taxon>
        <taxon>Sphagnales</taxon>
        <taxon>Sphagnaceae</taxon>
        <taxon>Sphagnum</taxon>
    </lineage>
</organism>
<evidence type="ECO:0000256" key="6">
    <source>
        <dbReference type="RuleBase" id="RU361262"/>
    </source>
</evidence>
<feature type="short sequence motif" description="GXSXG" evidence="5">
    <location>
        <begin position="224"/>
        <end position="228"/>
    </location>
</feature>
<keyword evidence="4 5" id="KW-0443">Lipid metabolism</keyword>
<feature type="domain" description="PNPLA" evidence="8">
    <location>
        <begin position="181"/>
        <end position="387"/>
    </location>
</feature>
<comment type="domain">
    <text evidence="6">The nitrogen atoms of the two glycine residues in the GGXR motif define the oxyanion hole, and stabilize the oxyanion that forms during the nucleophilic attack by the catalytic serine during substrate cleavage.</text>
</comment>
<protein>
    <recommendedName>
        <fullName evidence="6">Patatin</fullName>
        <ecNumber evidence="6">3.1.1.-</ecNumber>
    </recommendedName>
</protein>
<dbReference type="InterPro" id="IPR016035">
    <property type="entry name" value="Acyl_Trfase/lysoPLipase"/>
</dbReference>
<feature type="short sequence motif" description="GXGXXG" evidence="5">
    <location>
        <begin position="185"/>
        <end position="190"/>
    </location>
</feature>
<proteinExistence type="inferred from homology"/>
<dbReference type="InterPro" id="IPR002641">
    <property type="entry name" value="PNPLA_dom"/>
</dbReference>
<evidence type="ECO:0000256" key="7">
    <source>
        <dbReference type="SAM" id="MobiDB-lite"/>
    </source>
</evidence>
<gene>
    <name evidence="9" type="ORF">CSSPJE1EN1_LOCUS9239</name>
</gene>
<feature type="active site" description="Proton acceptor" evidence="5">
    <location>
        <position position="374"/>
    </location>
</feature>
<feature type="compositionally biased region" description="Pro residues" evidence="7">
    <location>
        <begin position="33"/>
        <end position="47"/>
    </location>
</feature>
<comment type="similarity">
    <text evidence="1 6">Belongs to the patatin family.</text>
</comment>
<evidence type="ECO:0000256" key="2">
    <source>
        <dbReference type="ARBA" id="ARBA00022801"/>
    </source>
</evidence>
<dbReference type="Pfam" id="PF01734">
    <property type="entry name" value="Patatin"/>
    <property type="match status" value="1"/>
</dbReference>
<evidence type="ECO:0000256" key="4">
    <source>
        <dbReference type="ARBA" id="ARBA00023098"/>
    </source>
</evidence>
<dbReference type="EC" id="3.1.1.-" evidence="6"/>
<sequence length="593" mass="65178">MERTASNVISEEKDTLDSPHGVHDSIPEGTELQPPPSPPPLPSPPPFMGLNRPNLRAPTLPSIVRLKQHPPPTSSTALYHATSIDESQEVGFGVYESDMRREMDLEEPAGGAAVFSRVSSCSDTDGTGIHWLDTEKSRSLADGDRLEAAPAATGLQARDDDIFDLPVGQGGPDTKRKLCILSLDGGGMRGLIAARMLTRLESLIQAKVGGGKVHLADYFDLFSGTSTGAVLATMLVTPNEKGEPLFTADGCCQFYQEQGKYIFKPRWYDPFHGSLRQLYRPKYSARHFENLLKLYTVRKGQALTLLDTLKPIVVTSFDISKATPFFFVRHAATKDPSHNFRLWEVCRATAAAPTYFPPAYVTSVDGTINGTLIDGGAIQNNPALVATTHALSNNEEFPEATSLQDILILSLGAGQMDKTHELSRAKKWGMTGWVRPIMDIMMDGTADTVDYQLATAYAGQNCSENYLRIQLSGLPNKTSIMDCATQQNIKDLIQCSDSLLKQPAVMRNGYGEKVALQQTNDNRLSWFADQLIIQKQLREEGPKNQSSSNHSLSPYAKEGLGPTARLVSPLFVHLFEHHRELANITNMSRSVRF</sequence>
<keyword evidence="10" id="KW-1185">Reference proteome</keyword>
<dbReference type="EMBL" id="OZ020111">
    <property type="protein sequence ID" value="CAK9263761.1"/>
    <property type="molecule type" value="Genomic_DNA"/>
</dbReference>
<dbReference type="PANTHER" id="PTHR32241">
    <property type="entry name" value="PATATIN-LIKE PROTEIN 6"/>
    <property type="match status" value="1"/>
</dbReference>
<name>A0ABP0WC59_9BRYO</name>
<feature type="region of interest" description="Disordered" evidence="7">
    <location>
        <begin position="1"/>
        <end position="56"/>
    </location>
</feature>
<evidence type="ECO:0000313" key="9">
    <source>
        <dbReference type="EMBL" id="CAK9263761.1"/>
    </source>
</evidence>
<keyword evidence="2 5" id="KW-0378">Hydrolase</keyword>
<evidence type="ECO:0000256" key="3">
    <source>
        <dbReference type="ARBA" id="ARBA00022963"/>
    </source>
</evidence>
<reference evidence="9" key="1">
    <citation type="submission" date="2024-02" db="EMBL/GenBank/DDBJ databases">
        <authorList>
            <consortium name="ELIXIR-Norway"/>
            <consortium name="Elixir Norway"/>
        </authorList>
    </citation>
    <scope>NUCLEOTIDE SEQUENCE</scope>
</reference>
<evidence type="ECO:0000256" key="1">
    <source>
        <dbReference type="ARBA" id="ARBA00010240"/>
    </source>
</evidence>
<evidence type="ECO:0000256" key="5">
    <source>
        <dbReference type="PROSITE-ProRule" id="PRU01161"/>
    </source>
</evidence>
<comment type="function">
    <text evidence="6">Lipolytic acyl hydrolase (LAH).</text>
</comment>